<feature type="transmembrane region" description="Helical" evidence="1">
    <location>
        <begin position="279"/>
        <end position="300"/>
    </location>
</feature>
<feature type="transmembrane region" description="Helical" evidence="1">
    <location>
        <begin position="97"/>
        <end position="123"/>
    </location>
</feature>
<organism evidence="3 4">
    <name type="scientific">Candidatus Gemmiger excrementigallinarum</name>
    <dbReference type="NCBI Taxonomy" id="2838609"/>
    <lineage>
        <taxon>Bacteria</taxon>
        <taxon>Bacillati</taxon>
        <taxon>Bacillota</taxon>
        <taxon>Clostridia</taxon>
        <taxon>Eubacteriales</taxon>
        <taxon>Gemmiger</taxon>
    </lineage>
</organism>
<evidence type="ECO:0000259" key="2">
    <source>
        <dbReference type="Pfam" id="PF02517"/>
    </source>
</evidence>
<feature type="transmembrane region" description="Helical" evidence="1">
    <location>
        <begin position="211"/>
        <end position="232"/>
    </location>
</feature>
<evidence type="ECO:0000313" key="4">
    <source>
        <dbReference type="Proteomes" id="UP000824048"/>
    </source>
</evidence>
<protein>
    <submittedName>
        <fullName evidence="3">CPBP family intramembrane metalloprotease</fullName>
    </submittedName>
</protein>
<proteinExistence type="predicted"/>
<dbReference type="Pfam" id="PF02517">
    <property type="entry name" value="Rce1-like"/>
    <property type="match status" value="1"/>
</dbReference>
<name>A0A9D2ESW8_9FIRM</name>
<dbReference type="GO" id="GO:0004175">
    <property type="term" value="F:endopeptidase activity"/>
    <property type="evidence" value="ECO:0007669"/>
    <property type="project" value="UniProtKB-ARBA"/>
</dbReference>
<dbReference type="AlphaFoldDB" id="A0A9D2ESW8"/>
<dbReference type="PANTHER" id="PTHR36435:SF1">
    <property type="entry name" value="CAAX AMINO TERMINAL PROTEASE FAMILY PROTEIN"/>
    <property type="match status" value="1"/>
</dbReference>
<keyword evidence="1" id="KW-0472">Membrane</keyword>
<dbReference type="EMBL" id="DXBP01000059">
    <property type="protein sequence ID" value="HIZ42910.1"/>
    <property type="molecule type" value="Genomic_DNA"/>
</dbReference>
<dbReference type="GO" id="GO:0008237">
    <property type="term" value="F:metallopeptidase activity"/>
    <property type="evidence" value="ECO:0007669"/>
    <property type="project" value="UniProtKB-KW"/>
</dbReference>
<sequence>MAKSRGVRGAASWCAIAALFYLLVRSLLYAGVSALLGLLQPGASLSKPVGVSDTTIGLLQLFIGIGAIAIPLWCMLRLTRLEVRDLRIVLPAPWSPAFCLPVFLGLANTANLAGALLTTWLGIETTTSILPSGGLELFVQFLVLCVMPAIVEELFFRGALQGLMRPCGSAVAIFGPALLFALLHLDPVQGLTALVCGVFLGWLAERSGSILPGILLHFTNNCLAFLSLYLRFYAPNNVSFAVELFLLLFFPLFSLWLVYHARQQGFRFSAGLRPGVDVLDVFTSPAYLVTVLFLLVYTVFLSH</sequence>
<keyword evidence="3" id="KW-0482">Metalloprotease</keyword>
<feature type="domain" description="CAAX prenyl protease 2/Lysostaphin resistance protein A-like" evidence="2">
    <location>
        <begin position="137"/>
        <end position="222"/>
    </location>
</feature>
<accession>A0A9D2ESW8</accession>
<reference evidence="3" key="1">
    <citation type="journal article" date="2021" name="PeerJ">
        <title>Extensive microbial diversity within the chicken gut microbiome revealed by metagenomics and culture.</title>
        <authorList>
            <person name="Gilroy R."/>
            <person name="Ravi A."/>
            <person name="Getino M."/>
            <person name="Pursley I."/>
            <person name="Horton D.L."/>
            <person name="Alikhan N.F."/>
            <person name="Baker D."/>
            <person name="Gharbi K."/>
            <person name="Hall N."/>
            <person name="Watson M."/>
            <person name="Adriaenssens E.M."/>
            <person name="Foster-Nyarko E."/>
            <person name="Jarju S."/>
            <person name="Secka A."/>
            <person name="Antonio M."/>
            <person name="Oren A."/>
            <person name="Chaudhuri R.R."/>
            <person name="La Ragione R."/>
            <person name="Hildebrand F."/>
            <person name="Pallen M.J."/>
        </authorList>
    </citation>
    <scope>NUCLEOTIDE SEQUENCE</scope>
    <source>
        <strain evidence="3">ChiSxjej1B13-11774</strain>
    </source>
</reference>
<evidence type="ECO:0000313" key="3">
    <source>
        <dbReference type="EMBL" id="HIZ42910.1"/>
    </source>
</evidence>
<keyword evidence="3" id="KW-0645">Protease</keyword>
<dbReference type="InterPro" id="IPR052710">
    <property type="entry name" value="CAAX_protease"/>
</dbReference>
<keyword evidence="1" id="KW-1133">Transmembrane helix</keyword>
<keyword evidence="3" id="KW-0378">Hydrolase</keyword>
<comment type="caution">
    <text evidence="3">The sequence shown here is derived from an EMBL/GenBank/DDBJ whole genome shotgun (WGS) entry which is preliminary data.</text>
</comment>
<gene>
    <name evidence="3" type="ORF">H9811_10175</name>
</gene>
<dbReference type="GO" id="GO:0080120">
    <property type="term" value="P:CAAX-box protein maturation"/>
    <property type="evidence" value="ECO:0007669"/>
    <property type="project" value="UniProtKB-ARBA"/>
</dbReference>
<evidence type="ECO:0000256" key="1">
    <source>
        <dbReference type="SAM" id="Phobius"/>
    </source>
</evidence>
<feature type="transmembrane region" description="Helical" evidence="1">
    <location>
        <begin position="238"/>
        <end position="259"/>
    </location>
</feature>
<feature type="transmembrane region" description="Helical" evidence="1">
    <location>
        <begin position="56"/>
        <end position="76"/>
    </location>
</feature>
<feature type="transmembrane region" description="Helical" evidence="1">
    <location>
        <begin position="129"/>
        <end position="151"/>
    </location>
</feature>
<keyword evidence="1" id="KW-0812">Transmembrane</keyword>
<dbReference type="InterPro" id="IPR003675">
    <property type="entry name" value="Rce1/LyrA-like_dom"/>
</dbReference>
<reference evidence="3" key="2">
    <citation type="submission" date="2021-04" db="EMBL/GenBank/DDBJ databases">
        <authorList>
            <person name="Gilroy R."/>
        </authorList>
    </citation>
    <scope>NUCLEOTIDE SEQUENCE</scope>
    <source>
        <strain evidence="3">ChiSxjej1B13-11774</strain>
    </source>
</reference>
<dbReference type="Proteomes" id="UP000824048">
    <property type="component" value="Unassembled WGS sequence"/>
</dbReference>
<feature type="transmembrane region" description="Helical" evidence="1">
    <location>
        <begin position="12"/>
        <end position="36"/>
    </location>
</feature>
<dbReference type="PANTHER" id="PTHR36435">
    <property type="entry name" value="SLR1288 PROTEIN"/>
    <property type="match status" value="1"/>
</dbReference>
<feature type="transmembrane region" description="Helical" evidence="1">
    <location>
        <begin position="163"/>
        <end position="182"/>
    </location>
</feature>